<dbReference type="AlphaFoldDB" id="A0A9Q3I202"/>
<dbReference type="PANTHER" id="PTHR46579">
    <property type="entry name" value="F5/8 TYPE C DOMAIN-CONTAINING PROTEIN-RELATED"/>
    <property type="match status" value="1"/>
</dbReference>
<reference evidence="1" key="1">
    <citation type="submission" date="2021-03" db="EMBL/GenBank/DDBJ databases">
        <title>Draft genome sequence of rust myrtle Austropuccinia psidii MF-1, a brazilian biotype.</title>
        <authorList>
            <person name="Quecine M.C."/>
            <person name="Pachon D.M.R."/>
            <person name="Bonatelli M.L."/>
            <person name="Correr F.H."/>
            <person name="Franceschini L.M."/>
            <person name="Leite T.F."/>
            <person name="Margarido G.R.A."/>
            <person name="Almeida C.A."/>
            <person name="Ferrarezi J.A."/>
            <person name="Labate C.A."/>
        </authorList>
    </citation>
    <scope>NUCLEOTIDE SEQUENCE</scope>
    <source>
        <strain evidence="1">MF-1</strain>
    </source>
</reference>
<dbReference type="EMBL" id="AVOT02030312">
    <property type="protein sequence ID" value="MBW0523480.1"/>
    <property type="molecule type" value="Genomic_DNA"/>
</dbReference>
<accession>A0A9Q3I202</accession>
<comment type="caution">
    <text evidence="1">The sequence shown here is derived from an EMBL/GenBank/DDBJ whole genome shotgun (WGS) entry which is preliminary data.</text>
</comment>
<proteinExistence type="predicted"/>
<dbReference type="Proteomes" id="UP000765509">
    <property type="component" value="Unassembled WGS sequence"/>
</dbReference>
<protein>
    <submittedName>
        <fullName evidence="1">Uncharacterized protein</fullName>
    </submittedName>
</protein>
<evidence type="ECO:0000313" key="1">
    <source>
        <dbReference type="EMBL" id="MBW0523480.1"/>
    </source>
</evidence>
<sequence>MRYKPQFIYLVGLITAPNQPNTSTINNILKPLVDELLKLDQKINIQTFQIPNGRNIRIILAALIGDIIATHKVSGFASHSAHQPCSWCEVIRKDLEKVTIAKKRNKNYTLGLSVRWCNEKAIRQREILVKKTGVRWSDLNFLPYWDPSKDVVLGVMHNWYEGILQHHFWYCWGMNKISKNDFQTLIGGELTEESTETSENNESSGSTIQALTNAVKKEILSSVLQVLVPSGLTCMPKGLGEARNGKLKASKWHSQFSIYLPLTFVDSIVKIEMFYEDLIQHQCLLDNFSSLVQCTNIISSKRVNEEYCQIFEEEYRNYTETSRRIFSNMEILPNHHYALHILEQMRWWGPLSGASEFAGERLVGILQNFKKNSTPSM</sequence>
<dbReference type="OrthoDB" id="3269001at2759"/>
<name>A0A9Q3I202_9BASI</name>
<dbReference type="PANTHER" id="PTHR46579:SF1">
    <property type="entry name" value="F5_8 TYPE C DOMAIN-CONTAINING PROTEIN"/>
    <property type="match status" value="1"/>
</dbReference>
<gene>
    <name evidence="1" type="ORF">O181_063195</name>
</gene>
<keyword evidence="2" id="KW-1185">Reference proteome</keyword>
<organism evidence="1 2">
    <name type="scientific">Austropuccinia psidii MF-1</name>
    <dbReference type="NCBI Taxonomy" id="1389203"/>
    <lineage>
        <taxon>Eukaryota</taxon>
        <taxon>Fungi</taxon>
        <taxon>Dikarya</taxon>
        <taxon>Basidiomycota</taxon>
        <taxon>Pucciniomycotina</taxon>
        <taxon>Pucciniomycetes</taxon>
        <taxon>Pucciniales</taxon>
        <taxon>Sphaerophragmiaceae</taxon>
        <taxon>Austropuccinia</taxon>
    </lineage>
</organism>
<evidence type="ECO:0000313" key="2">
    <source>
        <dbReference type="Proteomes" id="UP000765509"/>
    </source>
</evidence>